<dbReference type="InterPro" id="IPR011059">
    <property type="entry name" value="Metal-dep_hydrolase_composite"/>
</dbReference>
<dbReference type="GeneID" id="5324874"/>
<feature type="domain" description="Amidohydrolase-related" evidence="4">
    <location>
        <begin position="95"/>
        <end position="431"/>
    </location>
</feature>
<dbReference type="Gene3D" id="2.30.40.10">
    <property type="entry name" value="Urease, subunit C, domain 1"/>
    <property type="match status" value="1"/>
</dbReference>
<dbReference type="SUPFAM" id="SSF51556">
    <property type="entry name" value="Metallo-dependent hydrolases"/>
    <property type="match status" value="1"/>
</dbReference>
<evidence type="ECO:0000256" key="2">
    <source>
        <dbReference type="ARBA" id="ARBA00022801"/>
    </source>
</evidence>
<accession>A6URZ1</accession>
<proteinExistence type="predicted"/>
<evidence type="ECO:0000313" key="5">
    <source>
        <dbReference type="EMBL" id="ABR55263.1"/>
    </source>
</evidence>
<dbReference type="CDD" id="cd01298">
    <property type="entry name" value="ATZ_TRZ_like"/>
    <property type="match status" value="1"/>
</dbReference>
<dbReference type="InterPro" id="IPR032466">
    <property type="entry name" value="Metal_Hydrolase"/>
</dbReference>
<dbReference type="GO" id="GO:0016814">
    <property type="term" value="F:hydrolase activity, acting on carbon-nitrogen (but not peptide) bonds, in cyclic amidines"/>
    <property type="evidence" value="ECO:0007669"/>
    <property type="project" value="UniProtKB-ARBA"/>
</dbReference>
<dbReference type="InterPro" id="IPR050287">
    <property type="entry name" value="MTA/SAH_deaminase"/>
</dbReference>
<protein>
    <submittedName>
        <fullName evidence="5">Amidohydrolase</fullName>
    </submittedName>
</protein>
<dbReference type="RefSeq" id="WP_012066178.1">
    <property type="nucleotide sequence ID" value="NC_009634.1"/>
</dbReference>
<dbReference type="KEGG" id="mvn:Mevan_1366"/>
<evidence type="ECO:0000313" key="6">
    <source>
        <dbReference type="Proteomes" id="UP000001107"/>
    </source>
</evidence>
<dbReference type="GO" id="GO:0046872">
    <property type="term" value="F:metal ion binding"/>
    <property type="evidence" value="ECO:0007669"/>
    <property type="project" value="UniProtKB-KW"/>
</dbReference>
<evidence type="ECO:0000256" key="1">
    <source>
        <dbReference type="ARBA" id="ARBA00022723"/>
    </source>
</evidence>
<evidence type="ECO:0000259" key="4">
    <source>
        <dbReference type="Pfam" id="PF01979"/>
    </source>
</evidence>
<dbReference type="STRING" id="406327.Mevan_1366"/>
<name>A6URZ1_METVS</name>
<dbReference type="SUPFAM" id="SSF51338">
    <property type="entry name" value="Composite domain of metallo-dependent hydrolases"/>
    <property type="match status" value="1"/>
</dbReference>
<evidence type="ECO:0000256" key="3">
    <source>
        <dbReference type="ARBA" id="ARBA00022833"/>
    </source>
</evidence>
<dbReference type="GO" id="GO:0019239">
    <property type="term" value="F:deaminase activity"/>
    <property type="evidence" value="ECO:0007669"/>
    <property type="project" value="UniProtKB-ARBA"/>
</dbReference>
<dbReference type="Pfam" id="PF01979">
    <property type="entry name" value="Amidohydro_1"/>
    <property type="match status" value="1"/>
</dbReference>
<dbReference type="EMBL" id="CP000742">
    <property type="protein sequence ID" value="ABR55263.1"/>
    <property type="molecule type" value="Genomic_DNA"/>
</dbReference>
<dbReference type="eggNOG" id="arCOG00695">
    <property type="taxonomic scope" value="Archaea"/>
</dbReference>
<dbReference type="PANTHER" id="PTHR43794">
    <property type="entry name" value="AMINOHYDROLASE SSNA-RELATED"/>
    <property type="match status" value="1"/>
</dbReference>
<dbReference type="FunFam" id="3.20.20.140:FF:000014">
    <property type="entry name" value="5-methylthioadenosine/S-adenosylhomocysteine deaminase"/>
    <property type="match status" value="1"/>
</dbReference>
<dbReference type="Gene3D" id="3.20.20.140">
    <property type="entry name" value="Metal-dependent hydrolases"/>
    <property type="match status" value="1"/>
</dbReference>
<gene>
    <name evidence="5" type="ordered locus">Mevan_1366</name>
</gene>
<dbReference type="OrthoDB" id="372084at2157"/>
<organism evidence="5 6">
    <name type="scientific">Methanococcus vannielii (strain ATCC 35089 / DSM 1224 / JCM 13029 / OCM 148 / SB)</name>
    <dbReference type="NCBI Taxonomy" id="406327"/>
    <lineage>
        <taxon>Archaea</taxon>
        <taxon>Methanobacteriati</taxon>
        <taxon>Methanobacteriota</taxon>
        <taxon>Methanomada group</taxon>
        <taxon>Methanococci</taxon>
        <taxon>Methanococcales</taxon>
        <taxon>Methanococcaceae</taxon>
        <taxon>Methanococcus</taxon>
    </lineage>
</organism>
<keyword evidence="3" id="KW-0862">Zinc</keyword>
<keyword evidence="1" id="KW-0479">Metal-binding</keyword>
<reference evidence="5" key="1">
    <citation type="submission" date="2007-06" db="EMBL/GenBank/DDBJ databases">
        <title>Complete sequence of Methanococcus vannielii SB.</title>
        <authorList>
            <consortium name="US DOE Joint Genome Institute"/>
            <person name="Copeland A."/>
            <person name="Lucas S."/>
            <person name="Lapidus A."/>
            <person name="Barry K."/>
            <person name="Glavina del Rio T."/>
            <person name="Dalin E."/>
            <person name="Tice H."/>
            <person name="Pitluck S."/>
            <person name="Chain P."/>
            <person name="Malfatti S."/>
            <person name="Shin M."/>
            <person name="Vergez L."/>
            <person name="Schmutz J."/>
            <person name="Larimer F."/>
            <person name="Land M."/>
            <person name="Hauser L."/>
            <person name="Kyrpides N."/>
            <person name="Anderson I."/>
            <person name="Sieprawska-Lupa M."/>
            <person name="Whitman W.B."/>
            <person name="Richardson P."/>
        </authorList>
    </citation>
    <scope>NUCLEOTIDE SEQUENCE [LARGE SCALE GENOMIC DNA]</scope>
    <source>
        <strain evidence="5">SB</strain>
    </source>
</reference>
<dbReference type="PANTHER" id="PTHR43794:SF11">
    <property type="entry name" value="AMIDOHYDROLASE-RELATED DOMAIN-CONTAINING PROTEIN"/>
    <property type="match status" value="1"/>
</dbReference>
<dbReference type="Proteomes" id="UP000001107">
    <property type="component" value="Chromosome"/>
</dbReference>
<dbReference type="AlphaFoldDB" id="A6URZ1"/>
<sequence>MENGLKNILIKNVSYYIDGNLNIHQNCDILIEQKTKILKDEEINLKKNNLKESMADESIANESNVNITFGKSLIEKKNLNKSDIKIIDGKRKCAIPGLYNAHTHIPMTLLRGISDDMALNDWLNKKIWPNEAKLTKEDVYTGSLIGCLEMLRFGVTTFNEMYFFSEEIVTATKEVGLKAQVSYPIMDFGTPDEKNLDRLLNSAKKFVKNNINEKNILPGIAPHAPYTCSEETYIECKEISIENNINLHTHVSETRYEVVELENKINMRPIDYLEKIGVLNEKLNAAHCVWITKDEAKKLSKNNVKILHCPTSNMKLASGGVMPAMELLNNGANISLGTDGPASNNNLDIIREMKTASLLHKSHRWDPTVLNIDTALKMGINSESIGFKNNDIVLLDLNSPHFIPINNIKSNIVYCANGNDVDTVIVDGKILLENKTYKLREAFINTTYKKACKITEKFN</sequence>
<keyword evidence="6" id="KW-1185">Reference proteome</keyword>
<dbReference type="HOGENOM" id="CLU_012358_2_0_2"/>
<keyword evidence="2" id="KW-0378">Hydrolase</keyword>
<dbReference type="InterPro" id="IPR006680">
    <property type="entry name" value="Amidohydro-rel"/>
</dbReference>